<dbReference type="GO" id="GO:0005634">
    <property type="term" value="C:nucleus"/>
    <property type="evidence" value="ECO:0007669"/>
    <property type="project" value="UniProtKB-SubCell"/>
</dbReference>
<evidence type="ECO:0000256" key="6">
    <source>
        <dbReference type="ARBA" id="ARBA00023242"/>
    </source>
</evidence>
<keyword evidence="7 9" id="KW-0012">Acyltransferase</keyword>
<dbReference type="PIRSF" id="PIRSF038084">
    <property type="entry name" value="HAT-B_cat"/>
    <property type="match status" value="1"/>
</dbReference>
<feature type="domain" description="Histone acetyl transferase HAT1 N-terminal" evidence="14">
    <location>
        <begin position="10"/>
        <end position="174"/>
    </location>
</feature>
<dbReference type="PANTHER" id="PTHR12046">
    <property type="entry name" value="HISTONE ACETYLTRANSFERASE TYPE B CATALYTIC SUBUNIT"/>
    <property type="match status" value="1"/>
</dbReference>
<evidence type="ECO:0000256" key="12">
    <source>
        <dbReference type="PIRSR" id="PIRSR038084-3"/>
    </source>
</evidence>
<evidence type="ECO:0000259" key="15">
    <source>
        <dbReference type="Pfam" id="PF21183"/>
    </source>
</evidence>
<dbReference type="EnsemblMetazoa" id="GBRI041365-RA">
    <property type="protein sequence ID" value="GBRI041365-PA"/>
    <property type="gene ID" value="GBRI041365"/>
</dbReference>
<reference evidence="17" key="1">
    <citation type="submission" date="2014-03" db="EMBL/GenBank/DDBJ databases">
        <authorList>
            <person name="Aksoy S."/>
            <person name="Warren W."/>
            <person name="Wilson R.K."/>
        </authorList>
    </citation>
    <scope>NUCLEOTIDE SEQUENCE [LARGE SCALE GENOMIC DNA]</scope>
    <source>
        <strain evidence="17">IAEA</strain>
    </source>
</reference>
<evidence type="ECO:0000256" key="1">
    <source>
        <dbReference type="ARBA" id="ARBA00004123"/>
    </source>
</evidence>
<organism evidence="16 17">
    <name type="scientific">Glossina brevipalpis</name>
    <dbReference type="NCBI Taxonomy" id="37001"/>
    <lineage>
        <taxon>Eukaryota</taxon>
        <taxon>Metazoa</taxon>
        <taxon>Ecdysozoa</taxon>
        <taxon>Arthropoda</taxon>
        <taxon>Hexapoda</taxon>
        <taxon>Insecta</taxon>
        <taxon>Pterygota</taxon>
        <taxon>Neoptera</taxon>
        <taxon>Endopterygota</taxon>
        <taxon>Diptera</taxon>
        <taxon>Brachycera</taxon>
        <taxon>Muscomorpha</taxon>
        <taxon>Hippoboscoidea</taxon>
        <taxon>Glossinidae</taxon>
        <taxon>Glossina</taxon>
    </lineage>
</organism>
<keyword evidence="13" id="KW-0175">Coiled coil</keyword>
<feature type="region of interest" description="Interaction with histone H4 N-terminus" evidence="11">
    <location>
        <begin position="47"/>
        <end position="49"/>
    </location>
</feature>
<keyword evidence="17" id="KW-1185">Reference proteome</keyword>
<comment type="subcellular location">
    <subcellularLocation>
        <location evidence="1">Nucleus</location>
    </subcellularLocation>
</comment>
<dbReference type="GO" id="GO:0004402">
    <property type="term" value="F:histone acetyltransferase activity"/>
    <property type="evidence" value="ECO:0007669"/>
    <property type="project" value="UniProtKB-UniRule"/>
</dbReference>
<dbReference type="STRING" id="37001.A0A1A9X223"/>
<keyword evidence="6" id="KW-0539">Nucleus</keyword>
<dbReference type="GO" id="GO:0000781">
    <property type="term" value="C:chromosome, telomeric region"/>
    <property type="evidence" value="ECO:0007669"/>
    <property type="project" value="GOC"/>
</dbReference>
<protein>
    <recommendedName>
        <fullName evidence="4 9">Histone acetyltransferase type B catalytic subunit</fullName>
        <ecNumber evidence="3 9">2.3.1.48</ecNumber>
    </recommendedName>
</protein>
<dbReference type="Gene3D" id="3.40.630.30">
    <property type="match status" value="1"/>
</dbReference>
<name>A0A1A9X223_9MUSC</name>
<evidence type="ECO:0000256" key="3">
    <source>
        <dbReference type="ARBA" id="ARBA00013184"/>
    </source>
</evidence>
<evidence type="ECO:0000256" key="9">
    <source>
        <dbReference type="PIRNR" id="PIRNR038084"/>
    </source>
</evidence>
<feature type="domain" description="Histone acetyltransferase type B catalytic subunit C-terminal" evidence="15">
    <location>
        <begin position="274"/>
        <end position="325"/>
    </location>
</feature>
<evidence type="ECO:0000256" key="4">
    <source>
        <dbReference type="ARBA" id="ARBA00021268"/>
    </source>
</evidence>
<evidence type="ECO:0000256" key="7">
    <source>
        <dbReference type="ARBA" id="ARBA00023315"/>
    </source>
</evidence>
<evidence type="ECO:0000256" key="2">
    <source>
        <dbReference type="ARBA" id="ARBA00010543"/>
    </source>
</evidence>
<dbReference type="Pfam" id="PF21183">
    <property type="entry name" value="HAT1_C"/>
    <property type="match status" value="1"/>
</dbReference>
<dbReference type="EC" id="2.3.1.48" evidence="3 9"/>
<dbReference type="AlphaFoldDB" id="A0A1A9X223"/>
<evidence type="ECO:0000256" key="13">
    <source>
        <dbReference type="SAM" id="Coils"/>
    </source>
</evidence>
<evidence type="ECO:0000256" key="8">
    <source>
        <dbReference type="ARBA" id="ARBA00048017"/>
    </source>
</evidence>
<dbReference type="InterPro" id="IPR017380">
    <property type="entry name" value="Hist_AcTrfase_B-typ_cat-su"/>
</dbReference>
<dbReference type="VEuPathDB" id="VectorBase:GBRI041365"/>
<evidence type="ECO:0000313" key="16">
    <source>
        <dbReference type="EnsemblMetazoa" id="GBRI041365-PA"/>
    </source>
</evidence>
<evidence type="ECO:0000256" key="11">
    <source>
        <dbReference type="PIRSR" id="PIRSR038084-2"/>
    </source>
</evidence>
<dbReference type="InterPro" id="IPR048776">
    <property type="entry name" value="HAT1_C"/>
</dbReference>
<reference evidence="16" key="2">
    <citation type="submission" date="2020-05" db="UniProtKB">
        <authorList>
            <consortium name="EnsemblMetazoa"/>
        </authorList>
    </citation>
    <scope>IDENTIFICATION</scope>
    <source>
        <strain evidence="16">IAEA</strain>
    </source>
</reference>
<evidence type="ECO:0000259" key="14">
    <source>
        <dbReference type="Pfam" id="PF10394"/>
    </source>
</evidence>
<dbReference type="InterPro" id="IPR019467">
    <property type="entry name" value="Hat1_N"/>
</dbReference>
<dbReference type="InterPro" id="IPR013523">
    <property type="entry name" value="Hist_AcTrfase_HAT1_C"/>
</dbReference>
<keyword evidence="5 9" id="KW-0808">Transferase</keyword>
<accession>A0A1A9X223</accession>
<proteinExistence type="inferred from homology"/>
<feature type="coiled-coil region" evidence="13">
    <location>
        <begin position="344"/>
        <end position="395"/>
    </location>
</feature>
<dbReference type="GO" id="GO:0031509">
    <property type="term" value="P:subtelomeric heterochromatin formation"/>
    <property type="evidence" value="ECO:0007669"/>
    <property type="project" value="InterPro"/>
</dbReference>
<sequence>MAQLQDLEEYISSALDVVEFKLIRSKSDLDNDALVFHPIMAHQIFGEAESIFGYLDLKVRIFYTAGPLHTYLDVKYEEKVDDLPNSVMKADNVVAIIAEKLPEGCYFVNVDEFLKTLDKADKFKPFGEKLGEHIHLNSENNEERIFEIYHCNYGQTVFLKFFSRLQTFILWFVDAASYIDVDDAQWSYFICYEKYKNDNGDWFYATVGYTTVYEYYAYPQHVRPRVSQMLVLPPFQKLGIGTVFLETIYKYYQSQKNVLDITVEDPSDDFQRMRSFVDARLCMALSSFGSKEIKKGFTKEMINDAKEFLKLNPRQCRKVYEVLRLLYTNIHDKEDYTGYRLEVKKRLNASYHKQLSDIKKLEKAKIDTQWLRSSLPSLQERVERLHEEYVLVEKNYMQIVEKLRALQK</sequence>
<evidence type="ECO:0000256" key="5">
    <source>
        <dbReference type="ARBA" id="ARBA00022679"/>
    </source>
</evidence>
<dbReference type="SUPFAM" id="SSF55729">
    <property type="entry name" value="Acyl-CoA N-acyltransferases (Nat)"/>
    <property type="match status" value="1"/>
</dbReference>
<dbReference type="Gene3D" id="3.90.360.10">
    <property type="entry name" value="Histone acetyl transferase 1 (HAT1), N-terminal domain"/>
    <property type="match status" value="1"/>
</dbReference>
<dbReference type="Proteomes" id="UP000091820">
    <property type="component" value="Unassembled WGS sequence"/>
</dbReference>
<dbReference type="Gene3D" id="1.10.10.390">
    <property type="match status" value="1"/>
</dbReference>
<feature type="region of interest" description="Interaction with histone H4 N-terminus" evidence="11">
    <location>
        <begin position="213"/>
        <end position="215"/>
    </location>
</feature>
<evidence type="ECO:0000256" key="10">
    <source>
        <dbReference type="PIRSR" id="PIRSR038084-1"/>
    </source>
</evidence>
<dbReference type="InterPro" id="IPR037113">
    <property type="entry name" value="Hat1_N_sf"/>
</dbReference>
<dbReference type="InterPro" id="IPR016181">
    <property type="entry name" value="Acyl_CoA_acyltransferase"/>
</dbReference>
<comment type="catalytic activity">
    <reaction evidence="8 9">
        <text>L-lysyl-[protein] + acetyl-CoA = N(6)-acetyl-L-lysyl-[protein] + CoA + H(+)</text>
        <dbReference type="Rhea" id="RHEA:45948"/>
        <dbReference type="Rhea" id="RHEA-COMP:9752"/>
        <dbReference type="Rhea" id="RHEA-COMP:10731"/>
        <dbReference type="ChEBI" id="CHEBI:15378"/>
        <dbReference type="ChEBI" id="CHEBI:29969"/>
        <dbReference type="ChEBI" id="CHEBI:57287"/>
        <dbReference type="ChEBI" id="CHEBI:57288"/>
        <dbReference type="ChEBI" id="CHEBI:61930"/>
        <dbReference type="EC" id="2.3.1.48"/>
    </reaction>
</comment>
<feature type="active site" description="Proton donor/acceptor" evidence="10">
    <location>
        <position position="264"/>
    </location>
</feature>
<dbReference type="Pfam" id="PF10394">
    <property type="entry name" value="Hat1_N"/>
    <property type="match status" value="1"/>
</dbReference>
<dbReference type="GO" id="GO:0042393">
    <property type="term" value="F:histone binding"/>
    <property type="evidence" value="ECO:0007669"/>
    <property type="project" value="InterPro"/>
</dbReference>
<feature type="binding site" evidence="11">
    <location>
        <begin position="236"/>
        <end position="242"/>
    </location>
    <ligand>
        <name>acetyl-CoA</name>
        <dbReference type="ChEBI" id="CHEBI:57288"/>
    </ligand>
</feature>
<evidence type="ECO:0000313" key="17">
    <source>
        <dbReference type="Proteomes" id="UP000091820"/>
    </source>
</evidence>
<comment type="similarity">
    <text evidence="2 9">Belongs to the HAT1 family.</text>
</comment>
<feature type="site" description="Interaction with histone H4 N-terminus" evidence="12">
    <location>
        <position position="186"/>
    </location>
</feature>